<dbReference type="GO" id="GO:0006353">
    <property type="term" value="P:DNA-templated transcription termination"/>
    <property type="evidence" value="ECO:0007669"/>
    <property type="project" value="UniProtKB-UniRule"/>
</dbReference>
<dbReference type="RefSeq" id="WP_123918708.1">
    <property type="nucleotide sequence ID" value="NZ_RKRA01000001.1"/>
</dbReference>
<proteinExistence type="inferred from homology"/>
<protein>
    <recommendedName>
        <fullName evidence="6">Transcription antitermination protein NusB</fullName>
    </recommendedName>
    <alternativeName>
        <fullName evidence="6">Antitermination factor NusB</fullName>
    </alternativeName>
</protein>
<comment type="caution">
    <text evidence="8">The sequence shown here is derived from an EMBL/GenBank/DDBJ whole genome shotgun (WGS) entry which is preliminary data.</text>
</comment>
<keyword evidence="2 6" id="KW-0889">Transcription antitermination</keyword>
<dbReference type="PANTHER" id="PTHR11078:SF3">
    <property type="entry name" value="ANTITERMINATION NUSB DOMAIN-CONTAINING PROTEIN"/>
    <property type="match status" value="1"/>
</dbReference>
<dbReference type="PANTHER" id="PTHR11078">
    <property type="entry name" value="N UTILIZATION SUBSTANCE PROTEIN B-RELATED"/>
    <property type="match status" value="1"/>
</dbReference>
<evidence type="ECO:0000256" key="5">
    <source>
        <dbReference type="ARBA" id="ARBA00023163"/>
    </source>
</evidence>
<evidence type="ECO:0000256" key="6">
    <source>
        <dbReference type="HAMAP-Rule" id="MF_00073"/>
    </source>
</evidence>
<evidence type="ECO:0000256" key="4">
    <source>
        <dbReference type="ARBA" id="ARBA00023015"/>
    </source>
</evidence>
<dbReference type="InterPro" id="IPR011605">
    <property type="entry name" value="NusB_fam"/>
</dbReference>
<keyword evidence="9" id="KW-1185">Reference proteome</keyword>
<evidence type="ECO:0000313" key="9">
    <source>
        <dbReference type="Proteomes" id="UP000280726"/>
    </source>
</evidence>
<evidence type="ECO:0000256" key="3">
    <source>
        <dbReference type="ARBA" id="ARBA00022884"/>
    </source>
</evidence>
<dbReference type="EMBL" id="RKRA01000001">
    <property type="protein sequence ID" value="RPF28471.1"/>
    <property type="molecule type" value="Genomic_DNA"/>
</dbReference>
<dbReference type="InterPro" id="IPR035926">
    <property type="entry name" value="NusB-like_sf"/>
</dbReference>
<dbReference type="NCBIfam" id="TIGR01951">
    <property type="entry name" value="nusB"/>
    <property type="match status" value="1"/>
</dbReference>
<evidence type="ECO:0000259" key="7">
    <source>
        <dbReference type="Pfam" id="PF01029"/>
    </source>
</evidence>
<dbReference type="GO" id="GO:0031564">
    <property type="term" value="P:transcription antitermination"/>
    <property type="evidence" value="ECO:0007669"/>
    <property type="project" value="UniProtKB-KW"/>
</dbReference>
<dbReference type="Proteomes" id="UP000280726">
    <property type="component" value="Unassembled WGS sequence"/>
</dbReference>
<comment type="function">
    <text evidence="6">Involved in transcription antitermination. Required for transcription of ribosomal RNA (rRNA) genes. Binds specifically to the boxA antiterminator sequence of the ribosomal RNA (rrn) operons.</text>
</comment>
<organism evidence="8 9">
    <name type="scientific">Georgenia muralis</name>
    <dbReference type="NCBI Taxonomy" id="154117"/>
    <lineage>
        <taxon>Bacteria</taxon>
        <taxon>Bacillati</taxon>
        <taxon>Actinomycetota</taxon>
        <taxon>Actinomycetes</taxon>
        <taxon>Micrococcales</taxon>
        <taxon>Bogoriellaceae</taxon>
        <taxon>Georgenia</taxon>
    </lineage>
</organism>
<dbReference type="SUPFAM" id="SSF48013">
    <property type="entry name" value="NusB-like"/>
    <property type="match status" value="1"/>
</dbReference>
<dbReference type="HAMAP" id="MF_00073">
    <property type="entry name" value="NusB"/>
    <property type="match status" value="1"/>
</dbReference>
<comment type="similarity">
    <text evidence="1 6">Belongs to the NusB family.</text>
</comment>
<dbReference type="OrthoDB" id="3528057at2"/>
<dbReference type="InterPro" id="IPR006027">
    <property type="entry name" value="NusB_RsmB_TIM44"/>
</dbReference>
<evidence type="ECO:0000256" key="2">
    <source>
        <dbReference type="ARBA" id="ARBA00022814"/>
    </source>
</evidence>
<accession>A0A3N5AA23</accession>
<reference evidence="8 9" key="1">
    <citation type="submission" date="2018-11" db="EMBL/GenBank/DDBJ databases">
        <title>Sequencing the genomes of 1000 actinobacteria strains.</title>
        <authorList>
            <person name="Klenk H.-P."/>
        </authorList>
    </citation>
    <scope>NUCLEOTIDE SEQUENCE [LARGE SCALE GENOMIC DNA]</scope>
    <source>
        <strain evidence="8 9">DSM 14418</strain>
    </source>
</reference>
<name>A0A3N5AA23_9MICO</name>
<evidence type="ECO:0000256" key="1">
    <source>
        <dbReference type="ARBA" id="ARBA00005952"/>
    </source>
</evidence>
<feature type="domain" description="NusB/RsmB/TIM44" evidence="7">
    <location>
        <begin position="6"/>
        <end position="135"/>
    </location>
</feature>
<dbReference type="AlphaFoldDB" id="A0A3N5AA23"/>
<sequence length="141" mass="15408">MAARTKARRRALDVLFEADQKGRGDTADDLLALLEERKQITVAQGPFPPYAAEIVTGVAAHGGEIDELLRTYSQGWSLERMAAVDRAILRLGAWELLYNDDVPDAVAVDEAVNLATELSTDESPSFVNGLLARLMEIKPTL</sequence>
<dbReference type="Pfam" id="PF01029">
    <property type="entry name" value="NusB"/>
    <property type="match status" value="1"/>
</dbReference>
<gene>
    <name evidence="6" type="primary">nusB</name>
    <name evidence="8" type="ORF">EDD32_2998</name>
</gene>
<evidence type="ECO:0000313" key="8">
    <source>
        <dbReference type="EMBL" id="RPF28471.1"/>
    </source>
</evidence>
<keyword evidence="3 6" id="KW-0694">RNA-binding</keyword>
<dbReference type="GO" id="GO:0003723">
    <property type="term" value="F:RNA binding"/>
    <property type="evidence" value="ECO:0007669"/>
    <property type="project" value="UniProtKB-UniRule"/>
</dbReference>
<keyword evidence="4 6" id="KW-0805">Transcription regulation</keyword>
<keyword evidence="5 6" id="KW-0804">Transcription</keyword>
<dbReference type="GO" id="GO:0005829">
    <property type="term" value="C:cytosol"/>
    <property type="evidence" value="ECO:0007669"/>
    <property type="project" value="TreeGrafter"/>
</dbReference>
<dbReference type="Gene3D" id="1.10.940.10">
    <property type="entry name" value="NusB-like"/>
    <property type="match status" value="1"/>
</dbReference>